<feature type="region of interest" description="Disordered" evidence="1">
    <location>
        <begin position="102"/>
        <end position="156"/>
    </location>
</feature>
<keyword evidence="2" id="KW-1185">Reference proteome</keyword>
<evidence type="ECO:0000313" key="2">
    <source>
        <dbReference type="Proteomes" id="UP000189701"/>
    </source>
</evidence>
<dbReference type="AlphaFoldDB" id="A0A1U7YBY0"/>
<dbReference type="Proteomes" id="UP000189701">
    <property type="component" value="Unplaced"/>
</dbReference>
<name>A0A1U7YBY0_NICSY</name>
<accession>A0A1U7YBY0</accession>
<gene>
    <name evidence="3" type="primary">LOC104246520</name>
</gene>
<dbReference type="RefSeq" id="XP_009800633.1">
    <property type="nucleotide sequence ID" value="XM_009802331.1"/>
</dbReference>
<reference evidence="2" key="1">
    <citation type="journal article" date="2013" name="Genome Biol.">
        <title>Reference genomes and transcriptomes of Nicotiana sylvestris and Nicotiana tomentosiformis.</title>
        <authorList>
            <person name="Sierro N."/>
            <person name="Battey J.N."/>
            <person name="Ouadi S."/>
            <person name="Bovet L."/>
            <person name="Goepfert S."/>
            <person name="Bakaher N."/>
            <person name="Peitsch M.C."/>
            <person name="Ivanov N.V."/>
        </authorList>
    </citation>
    <scope>NUCLEOTIDE SEQUENCE [LARGE SCALE GENOMIC DNA]</scope>
</reference>
<feature type="compositionally biased region" description="Basic and acidic residues" evidence="1">
    <location>
        <begin position="117"/>
        <end position="145"/>
    </location>
</feature>
<organism evidence="2 3">
    <name type="scientific">Nicotiana sylvestris</name>
    <name type="common">Wood tobacco</name>
    <name type="synonym">South American tobacco</name>
    <dbReference type="NCBI Taxonomy" id="4096"/>
    <lineage>
        <taxon>Eukaryota</taxon>
        <taxon>Viridiplantae</taxon>
        <taxon>Streptophyta</taxon>
        <taxon>Embryophyta</taxon>
        <taxon>Tracheophyta</taxon>
        <taxon>Spermatophyta</taxon>
        <taxon>Magnoliopsida</taxon>
        <taxon>eudicotyledons</taxon>
        <taxon>Gunneridae</taxon>
        <taxon>Pentapetalae</taxon>
        <taxon>asterids</taxon>
        <taxon>lamiids</taxon>
        <taxon>Solanales</taxon>
        <taxon>Solanaceae</taxon>
        <taxon>Nicotianoideae</taxon>
        <taxon>Nicotianeae</taxon>
        <taxon>Nicotiana</taxon>
    </lineage>
</organism>
<feature type="region of interest" description="Disordered" evidence="1">
    <location>
        <begin position="171"/>
        <end position="200"/>
    </location>
</feature>
<sequence>MLADSFVKAHARAIKVATRKSDLFKVRQKYNEMLREFISQFQMEHMDLPPITDDWAVQAFFQVLNKRSSVASRQLKQNLIEYPAVTYADVYDQYQSKIRVEDGRLGAPSGSVYPNRSEGKIQRDIDREPRSNRDRYQPYSADRRNNGPGHNPVRNDRGVVSAIGQIKDTRWPRPLQTDPAQRNPKQMCKYHGTHGHRTEDYRKLREEGHNKEKRTGRTAAYDSYDHRWDRYSSRPDIQMHQSDNHKGETYSELLTRGYLIFQQ</sequence>
<evidence type="ECO:0000313" key="3">
    <source>
        <dbReference type="RefSeq" id="XP_009800633.1"/>
    </source>
</evidence>
<dbReference type="eggNOG" id="ENOG502SC3F">
    <property type="taxonomic scope" value="Eukaryota"/>
</dbReference>
<proteinExistence type="predicted"/>
<evidence type="ECO:0000256" key="1">
    <source>
        <dbReference type="SAM" id="MobiDB-lite"/>
    </source>
</evidence>
<dbReference type="PANTHER" id="PTHR33223:SF11">
    <property type="entry name" value="ELEMENT PROTEIN, PUTATIVE-RELATED"/>
    <property type="match status" value="1"/>
</dbReference>
<protein>
    <submittedName>
        <fullName evidence="3">Uncharacterized protein LOC104246520</fullName>
    </submittedName>
</protein>
<reference evidence="3" key="2">
    <citation type="submission" date="2025-08" db="UniProtKB">
        <authorList>
            <consortium name="RefSeq"/>
        </authorList>
    </citation>
    <scope>IDENTIFICATION</scope>
    <source>
        <tissue evidence="3">Leaf</tissue>
    </source>
</reference>
<dbReference type="PANTHER" id="PTHR33223">
    <property type="entry name" value="CCHC-TYPE DOMAIN-CONTAINING PROTEIN"/>
    <property type="match status" value="1"/>
</dbReference>